<protein>
    <submittedName>
        <fullName evidence="3">PR-1-like protein</fullName>
    </submittedName>
</protein>
<dbReference type="SUPFAM" id="SSF55797">
    <property type="entry name" value="PR-1-like"/>
    <property type="match status" value="1"/>
</dbReference>
<dbReference type="PRINTS" id="PR00837">
    <property type="entry name" value="V5TPXLIKE"/>
</dbReference>
<dbReference type="EMBL" id="LXTC01000003">
    <property type="protein sequence ID" value="OBA21213.1"/>
    <property type="molecule type" value="Genomic_DNA"/>
</dbReference>
<feature type="compositionally biased region" description="Polar residues" evidence="1">
    <location>
        <begin position="91"/>
        <end position="119"/>
    </location>
</feature>
<feature type="region of interest" description="Disordered" evidence="1">
    <location>
        <begin position="89"/>
        <end position="120"/>
    </location>
</feature>
<proteinExistence type="predicted"/>
<dbReference type="PROSITE" id="PS01009">
    <property type="entry name" value="CRISP_1"/>
    <property type="match status" value="1"/>
</dbReference>
<gene>
    <name evidence="3" type="ORF">METBIDRAFT_31786</name>
</gene>
<dbReference type="InterPro" id="IPR001283">
    <property type="entry name" value="CRISP-related"/>
</dbReference>
<evidence type="ECO:0000313" key="3">
    <source>
        <dbReference type="EMBL" id="OBA21213.1"/>
    </source>
</evidence>
<dbReference type="PROSITE" id="PS01010">
    <property type="entry name" value="CRISP_2"/>
    <property type="match status" value="1"/>
</dbReference>
<dbReference type="SMART" id="SM00198">
    <property type="entry name" value="SCP"/>
    <property type="match status" value="1"/>
</dbReference>
<sequence>MAAAKTVSITRYHYVTVDMSGNIIGSSIVLSQQSQSTAPVTVSAFDDVAAVGATTATTVETYSPSLVNLGFDLEETTIVTSPTVSTIATSQTNSDAAIETNQQATKTSQATSASVSTGDSESSIYSEISSSGVDAEFAKAILDAHNEKREAHSASGLSWSANLFTYAQNYADSYTCGGSLVHSGDSYGENLAYGYSTGVAALEAWYSEGTGYDYSTSTVLDHFTQVIWQSTTELGCAYKSCSGGLYVICSYNPAGNYVGEGLENLSAD</sequence>
<dbReference type="Pfam" id="PF00188">
    <property type="entry name" value="CAP"/>
    <property type="match status" value="1"/>
</dbReference>
<dbReference type="Proteomes" id="UP000092555">
    <property type="component" value="Unassembled WGS sequence"/>
</dbReference>
<organism evidence="3 4">
    <name type="scientific">Metschnikowia bicuspidata var. bicuspidata NRRL YB-4993</name>
    <dbReference type="NCBI Taxonomy" id="869754"/>
    <lineage>
        <taxon>Eukaryota</taxon>
        <taxon>Fungi</taxon>
        <taxon>Dikarya</taxon>
        <taxon>Ascomycota</taxon>
        <taxon>Saccharomycotina</taxon>
        <taxon>Pichiomycetes</taxon>
        <taxon>Metschnikowiaceae</taxon>
        <taxon>Metschnikowia</taxon>
    </lineage>
</organism>
<dbReference type="GeneID" id="30028893"/>
<reference evidence="3 4" key="1">
    <citation type="submission" date="2016-05" db="EMBL/GenBank/DDBJ databases">
        <title>Comparative genomics of biotechnologically important yeasts.</title>
        <authorList>
            <consortium name="DOE Joint Genome Institute"/>
            <person name="Riley R."/>
            <person name="Haridas S."/>
            <person name="Wolfe K.H."/>
            <person name="Lopes M.R."/>
            <person name="Hittinger C.T."/>
            <person name="Goker M."/>
            <person name="Salamov A."/>
            <person name="Wisecaver J."/>
            <person name="Long T.M."/>
            <person name="Aerts A.L."/>
            <person name="Barry K."/>
            <person name="Choi C."/>
            <person name="Clum A."/>
            <person name="Coughlan A.Y."/>
            <person name="Deshpande S."/>
            <person name="Douglass A.P."/>
            <person name="Hanson S.J."/>
            <person name="Klenk H.-P."/>
            <person name="LaButti K."/>
            <person name="Lapidus A."/>
            <person name="Lindquist E."/>
            <person name="Lipzen A."/>
            <person name="Meier-kolthoff J.P."/>
            <person name="Ohm R.A."/>
            <person name="Otillar R.P."/>
            <person name="Pangilinan J."/>
            <person name="Peng Y."/>
            <person name="Rokas A."/>
            <person name="Rosa C.A."/>
            <person name="Scheuner C."/>
            <person name="Sibirny A.A."/>
            <person name="Slot J.C."/>
            <person name="Stielow J.B."/>
            <person name="Sun H."/>
            <person name="Kurtzman C.P."/>
            <person name="Blackwell M."/>
            <person name="Grigoriev I.V."/>
            <person name="Jeffries T.W."/>
        </authorList>
    </citation>
    <scope>NUCLEOTIDE SEQUENCE [LARGE SCALE GENOMIC DNA]</scope>
    <source>
        <strain evidence="3 4">NRRL YB-4993</strain>
    </source>
</reference>
<evidence type="ECO:0000259" key="2">
    <source>
        <dbReference type="SMART" id="SM00198"/>
    </source>
</evidence>
<dbReference type="PANTHER" id="PTHR10334">
    <property type="entry name" value="CYSTEINE-RICH SECRETORY PROTEIN-RELATED"/>
    <property type="match status" value="1"/>
</dbReference>
<dbReference type="InterPro" id="IPR035940">
    <property type="entry name" value="CAP_sf"/>
</dbReference>
<dbReference type="AlphaFoldDB" id="A0A1A0HBF0"/>
<dbReference type="RefSeq" id="XP_018711723.1">
    <property type="nucleotide sequence ID" value="XM_018855917.1"/>
</dbReference>
<dbReference type="GO" id="GO:0005576">
    <property type="term" value="C:extracellular region"/>
    <property type="evidence" value="ECO:0007669"/>
    <property type="project" value="InterPro"/>
</dbReference>
<dbReference type="InterPro" id="IPR018244">
    <property type="entry name" value="Allrgn_V5/Tpx1_CS"/>
</dbReference>
<dbReference type="OrthoDB" id="337038at2759"/>
<dbReference type="InterPro" id="IPR014044">
    <property type="entry name" value="CAP_dom"/>
</dbReference>
<accession>A0A1A0HBF0</accession>
<keyword evidence="4" id="KW-1185">Reference proteome</keyword>
<dbReference type="STRING" id="869754.A0A1A0HBF0"/>
<evidence type="ECO:0000256" key="1">
    <source>
        <dbReference type="SAM" id="MobiDB-lite"/>
    </source>
</evidence>
<comment type="caution">
    <text evidence="3">The sequence shown here is derived from an EMBL/GenBank/DDBJ whole genome shotgun (WGS) entry which is preliminary data.</text>
</comment>
<dbReference type="Gene3D" id="3.40.33.10">
    <property type="entry name" value="CAP"/>
    <property type="match status" value="1"/>
</dbReference>
<evidence type="ECO:0000313" key="4">
    <source>
        <dbReference type="Proteomes" id="UP000092555"/>
    </source>
</evidence>
<name>A0A1A0HBF0_9ASCO</name>
<feature type="domain" description="SCP" evidence="2">
    <location>
        <begin position="136"/>
        <end position="259"/>
    </location>
</feature>